<dbReference type="Gene3D" id="3.40.50.300">
    <property type="entry name" value="P-loop containing nucleotide triphosphate hydrolases"/>
    <property type="match status" value="1"/>
</dbReference>
<evidence type="ECO:0000256" key="2">
    <source>
        <dbReference type="ARBA" id="ARBA00022840"/>
    </source>
</evidence>
<organism evidence="6">
    <name type="scientific">Thermohahella caldifontis</name>
    <dbReference type="NCBI Taxonomy" id="3142973"/>
    <lineage>
        <taxon>Bacteria</taxon>
        <taxon>Pseudomonadati</taxon>
        <taxon>Pseudomonadota</taxon>
        <taxon>Gammaproteobacteria</taxon>
        <taxon>Oceanospirillales</taxon>
        <taxon>Hahellaceae</taxon>
        <taxon>Thermohahella</taxon>
    </lineage>
</organism>
<proteinExistence type="inferred from homology"/>
<evidence type="ECO:0000256" key="1">
    <source>
        <dbReference type="ARBA" id="ARBA00022741"/>
    </source>
</evidence>
<gene>
    <name evidence="6" type="ORF">AAIA72_14380</name>
</gene>
<name>A0AB39UVC8_9GAMM</name>
<dbReference type="GO" id="GO:0016887">
    <property type="term" value="F:ATP hydrolysis activity"/>
    <property type="evidence" value="ECO:0007669"/>
    <property type="project" value="InterPro"/>
</dbReference>
<dbReference type="InterPro" id="IPR052381">
    <property type="entry name" value="AAA_domain_protein"/>
</dbReference>
<dbReference type="PANTHER" id="PTHR42960">
    <property type="entry name" value="YCF46 PROTEIN"/>
    <property type="match status" value="1"/>
</dbReference>
<reference evidence="6" key="1">
    <citation type="submission" date="2024-05" db="EMBL/GenBank/DDBJ databases">
        <title>Genome sequencing of novel strain.</title>
        <authorList>
            <person name="Ganbat D."/>
            <person name="Ganbat S."/>
            <person name="Lee S.-J."/>
        </authorList>
    </citation>
    <scope>NUCLEOTIDE SEQUENCE</scope>
    <source>
        <strain evidence="6">SMD15-11</strain>
    </source>
</reference>
<evidence type="ECO:0000256" key="3">
    <source>
        <dbReference type="ARBA" id="ARBA00038088"/>
    </source>
</evidence>
<feature type="domain" description="AAA+ ATPase" evidence="5">
    <location>
        <begin position="267"/>
        <end position="400"/>
    </location>
</feature>
<dbReference type="SUPFAM" id="SSF52540">
    <property type="entry name" value="P-loop containing nucleoside triphosphate hydrolases"/>
    <property type="match status" value="2"/>
</dbReference>
<comment type="similarity">
    <text evidence="3">Belongs to the AAA ATPase family. Highly divergent.</text>
</comment>
<dbReference type="PANTHER" id="PTHR42960:SF1">
    <property type="entry name" value="YCF46 PROTEIN"/>
    <property type="match status" value="1"/>
</dbReference>
<accession>A0AB39UVC8</accession>
<protein>
    <recommendedName>
        <fullName evidence="4">Uncharacterized AAA domain-containing protein ycf46</fullName>
    </recommendedName>
</protein>
<dbReference type="InterPro" id="IPR003959">
    <property type="entry name" value="ATPase_AAA_core"/>
</dbReference>
<evidence type="ECO:0000259" key="5">
    <source>
        <dbReference type="SMART" id="SM00382"/>
    </source>
</evidence>
<keyword evidence="2" id="KW-0067">ATP-binding</keyword>
<dbReference type="InterPro" id="IPR027417">
    <property type="entry name" value="P-loop_NTPase"/>
</dbReference>
<dbReference type="Pfam" id="PF00004">
    <property type="entry name" value="AAA"/>
    <property type="match status" value="1"/>
</dbReference>
<dbReference type="InterPro" id="IPR003593">
    <property type="entry name" value="AAA+_ATPase"/>
</dbReference>
<dbReference type="KEGG" id="tcd:AAIA72_14380"/>
<keyword evidence="1" id="KW-0547">Nucleotide-binding</keyword>
<evidence type="ECO:0000256" key="4">
    <source>
        <dbReference type="ARBA" id="ARBA00040480"/>
    </source>
</evidence>
<sequence>MPDARDLALIIASKTPLVVVESHEEQHVLDLLTRVAIRQGMTLYTWTITEGLNRAGGFGFELSREDPLKDPGAVLEHIKQARTPALYALCDYHPFLEGSPERVRLVKDIALRYGQLGHTLVFISHQMTLPPEIRRYSARFSLRMPDAEEILAIVREEANKWAQQHGSKVKADGRALNALVRNLQGLSWSDARRLARAAIFDDGAITPSDLPAVNKAKFDLLDLEGAVRFELDTARFSEVGGLSHLKQWLMQRRGAFLEGRQPQGLEPPRGILLLGVQGAGKSLAAKAVAGLWELPLIRLDMGALYNKYVGETEKNLREALQMAELMSPCVLWMDEVEKGLAQSDSDDGVSRRLLGTLLTWMAERTHPVFLVATANDVSRLPPELMRKGRMDEIFFVDLPDESVRREIFDIHLRKRQLEPIQFDLNALAQVSEGFSGAEIEQAIVSAIYHSAHSEKPLGTEDILHALHATQPLSVVRCEDVEALRQWAAGRCVNAG</sequence>
<evidence type="ECO:0000313" key="6">
    <source>
        <dbReference type="EMBL" id="XDT71967.1"/>
    </source>
</evidence>
<dbReference type="SMART" id="SM00382">
    <property type="entry name" value="AAA"/>
    <property type="match status" value="1"/>
</dbReference>
<dbReference type="Gene3D" id="1.10.8.60">
    <property type="match status" value="1"/>
</dbReference>
<dbReference type="RefSeq" id="WP_369600988.1">
    <property type="nucleotide sequence ID" value="NZ_CP154858.1"/>
</dbReference>
<dbReference type="AlphaFoldDB" id="A0AB39UVC8"/>
<dbReference type="GO" id="GO:0005524">
    <property type="term" value="F:ATP binding"/>
    <property type="evidence" value="ECO:0007669"/>
    <property type="project" value="UniProtKB-KW"/>
</dbReference>
<dbReference type="EMBL" id="CP154858">
    <property type="protein sequence ID" value="XDT71967.1"/>
    <property type="molecule type" value="Genomic_DNA"/>
</dbReference>